<gene>
    <name evidence="2" type="ORF">LEP1GSC115_4066</name>
</gene>
<feature type="region of interest" description="Disordered" evidence="1">
    <location>
        <begin position="28"/>
        <end position="51"/>
    </location>
</feature>
<dbReference type="Proteomes" id="UP000012220">
    <property type="component" value="Unassembled WGS sequence"/>
</dbReference>
<dbReference type="EMBL" id="AHNY02000225">
    <property type="protein sequence ID" value="EMY23784.1"/>
    <property type="molecule type" value="Genomic_DNA"/>
</dbReference>
<accession>N1UJD7</accession>
<evidence type="ECO:0000313" key="3">
    <source>
        <dbReference type="Proteomes" id="UP000012220"/>
    </source>
</evidence>
<organism evidence="2 3">
    <name type="scientific">Leptospira interrogans serovar Australis str. 200703203</name>
    <dbReference type="NCBI Taxonomy" id="1085541"/>
    <lineage>
        <taxon>Bacteria</taxon>
        <taxon>Pseudomonadati</taxon>
        <taxon>Spirochaetota</taxon>
        <taxon>Spirochaetia</taxon>
        <taxon>Leptospirales</taxon>
        <taxon>Leptospiraceae</taxon>
        <taxon>Leptospira</taxon>
    </lineage>
</organism>
<sequence length="51" mass="5404">MFVEYGIGGAAGAAPVAREMFHAAFPPGTFKKTQEVNPQPKIGQEGTLEAR</sequence>
<evidence type="ECO:0000256" key="1">
    <source>
        <dbReference type="SAM" id="MobiDB-lite"/>
    </source>
</evidence>
<name>N1UJD7_LEPIR</name>
<evidence type="ECO:0000313" key="2">
    <source>
        <dbReference type="EMBL" id="EMY23784.1"/>
    </source>
</evidence>
<dbReference type="BioCyc" id="LINT1085541:G11IQ-5659-MONOMER"/>
<protein>
    <submittedName>
        <fullName evidence="2">Uncharacterized protein</fullName>
    </submittedName>
</protein>
<reference evidence="2 3" key="1">
    <citation type="submission" date="2013-02" db="EMBL/GenBank/DDBJ databases">
        <authorList>
            <person name="Harkins D.M."/>
            <person name="Durkin A.S."/>
            <person name="Brinkac L.M."/>
            <person name="Haft D.H."/>
            <person name="Selengut J.D."/>
            <person name="Sanka R."/>
            <person name="DePew J."/>
            <person name="Purushe J."/>
            <person name="Picardeau M."/>
            <person name="Werts C."/>
            <person name="Goarant C."/>
            <person name="Vinetz J.M."/>
            <person name="Sutton G.G."/>
            <person name="Nierman W.C."/>
            <person name="Fouts D.E."/>
        </authorList>
    </citation>
    <scope>NUCLEOTIDE SEQUENCE [LARGE SCALE GENOMIC DNA]</scope>
    <source>
        <strain evidence="2 3">200703203</strain>
    </source>
</reference>
<dbReference type="AlphaFoldDB" id="N1UJD7"/>
<proteinExistence type="predicted"/>
<comment type="caution">
    <text evidence="2">The sequence shown here is derived from an EMBL/GenBank/DDBJ whole genome shotgun (WGS) entry which is preliminary data.</text>
</comment>